<comment type="caution">
    <text evidence="7">The sequence shown here is derived from an EMBL/GenBank/DDBJ whole genome shotgun (WGS) entry which is preliminary data.</text>
</comment>
<evidence type="ECO:0000259" key="6">
    <source>
        <dbReference type="Pfam" id="PF07291"/>
    </source>
</evidence>
<feature type="domain" description="Methylamine utilisation protein MauE" evidence="6">
    <location>
        <begin position="4"/>
        <end position="131"/>
    </location>
</feature>
<dbReference type="SUPFAM" id="SSF52833">
    <property type="entry name" value="Thioredoxin-like"/>
    <property type="match status" value="1"/>
</dbReference>
<keyword evidence="3 5" id="KW-1133">Transmembrane helix</keyword>
<dbReference type="Pfam" id="PF07291">
    <property type="entry name" value="MauE"/>
    <property type="match status" value="1"/>
</dbReference>
<evidence type="ECO:0000256" key="3">
    <source>
        <dbReference type="ARBA" id="ARBA00022989"/>
    </source>
</evidence>
<sequence>MTDAVLLAPLALAVSLAVAGVAKLRDPVGSAIAFEDLGVPAALSGPRAVLALPWVEIVLAVGLVALPAPWTLVAAVPATLLLVVYVGLVLRVLRAGEEVSCQCFGGIGDGAVDSRALARNVLLLLAGLLGVVDAASGGSVVGRVPDLGGEGWAWLVGGVLLALLAALVVGSSRATAEERAGIPYLTVHTEDGESTSLPELASLRPVLLVLLSTSCSHCERVSAQVADWPAMLPEVAVHVVGAGADADPRWPAVLRDPEEQIARVLGMGRPSAVLLGADALVAGGPVTGAGDVLRLASDVRARLDEA</sequence>
<gene>
    <name evidence="7" type="ORF">GCM10011519_26950</name>
</gene>
<comment type="subcellular location">
    <subcellularLocation>
        <location evidence="1">Membrane</location>
        <topology evidence="1">Multi-pass membrane protein</topology>
    </subcellularLocation>
</comment>
<dbReference type="GO" id="GO:0016020">
    <property type="term" value="C:membrane"/>
    <property type="evidence" value="ECO:0007669"/>
    <property type="project" value="UniProtKB-SubCell"/>
</dbReference>
<organism evidence="7 8">
    <name type="scientific">Marmoricola endophyticus</name>
    <dbReference type="NCBI Taxonomy" id="2040280"/>
    <lineage>
        <taxon>Bacteria</taxon>
        <taxon>Bacillati</taxon>
        <taxon>Actinomycetota</taxon>
        <taxon>Actinomycetes</taxon>
        <taxon>Propionibacteriales</taxon>
        <taxon>Nocardioidaceae</taxon>
        <taxon>Marmoricola</taxon>
    </lineage>
</organism>
<keyword evidence="8" id="KW-1185">Reference proteome</keyword>
<feature type="transmembrane region" description="Helical" evidence="5">
    <location>
        <begin position="57"/>
        <end position="90"/>
    </location>
</feature>
<evidence type="ECO:0000256" key="1">
    <source>
        <dbReference type="ARBA" id="ARBA00004141"/>
    </source>
</evidence>
<dbReference type="InterPro" id="IPR036249">
    <property type="entry name" value="Thioredoxin-like_sf"/>
</dbReference>
<dbReference type="RefSeq" id="WP_188780238.1">
    <property type="nucleotide sequence ID" value="NZ_BMKQ01000001.1"/>
</dbReference>
<reference evidence="7" key="2">
    <citation type="submission" date="2020-09" db="EMBL/GenBank/DDBJ databases">
        <authorList>
            <person name="Sun Q."/>
            <person name="Zhou Y."/>
        </authorList>
    </citation>
    <scope>NUCLEOTIDE SEQUENCE</scope>
    <source>
        <strain evidence="7">CGMCC 1.16067</strain>
    </source>
</reference>
<dbReference type="AlphaFoldDB" id="A0A917BNF2"/>
<dbReference type="EMBL" id="BMKQ01000001">
    <property type="protein sequence ID" value="GGF51562.1"/>
    <property type="molecule type" value="Genomic_DNA"/>
</dbReference>
<evidence type="ECO:0000313" key="7">
    <source>
        <dbReference type="EMBL" id="GGF51562.1"/>
    </source>
</evidence>
<evidence type="ECO:0000256" key="4">
    <source>
        <dbReference type="ARBA" id="ARBA00023136"/>
    </source>
</evidence>
<evidence type="ECO:0000256" key="5">
    <source>
        <dbReference type="SAM" id="Phobius"/>
    </source>
</evidence>
<protein>
    <recommendedName>
        <fullName evidence="6">Methylamine utilisation protein MauE domain-containing protein</fullName>
    </recommendedName>
</protein>
<accession>A0A917BNF2</accession>
<keyword evidence="4 5" id="KW-0472">Membrane</keyword>
<reference evidence="7" key="1">
    <citation type="journal article" date="2014" name="Int. J. Syst. Evol. Microbiol.">
        <title>Complete genome sequence of Corynebacterium casei LMG S-19264T (=DSM 44701T), isolated from a smear-ripened cheese.</title>
        <authorList>
            <consortium name="US DOE Joint Genome Institute (JGI-PGF)"/>
            <person name="Walter F."/>
            <person name="Albersmeier A."/>
            <person name="Kalinowski J."/>
            <person name="Ruckert C."/>
        </authorList>
    </citation>
    <scope>NUCLEOTIDE SEQUENCE</scope>
    <source>
        <strain evidence="7">CGMCC 1.16067</strain>
    </source>
</reference>
<dbReference type="GO" id="GO:0030416">
    <property type="term" value="P:methylamine metabolic process"/>
    <property type="evidence" value="ECO:0007669"/>
    <property type="project" value="InterPro"/>
</dbReference>
<dbReference type="InterPro" id="IPR009908">
    <property type="entry name" value="Methylamine_util_MauE"/>
</dbReference>
<feature type="transmembrane region" description="Helical" evidence="5">
    <location>
        <begin position="121"/>
        <end position="140"/>
    </location>
</feature>
<name>A0A917BNF2_9ACTN</name>
<dbReference type="Proteomes" id="UP000649179">
    <property type="component" value="Unassembled WGS sequence"/>
</dbReference>
<feature type="transmembrane region" description="Helical" evidence="5">
    <location>
        <begin position="152"/>
        <end position="170"/>
    </location>
</feature>
<evidence type="ECO:0000313" key="8">
    <source>
        <dbReference type="Proteomes" id="UP000649179"/>
    </source>
</evidence>
<evidence type="ECO:0000256" key="2">
    <source>
        <dbReference type="ARBA" id="ARBA00022692"/>
    </source>
</evidence>
<keyword evidence="2 5" id="KW-0812">Transmembrane</keyword>
<proteinExistence type="predicted"/>